<sequence length="560" mass="64094">MWSWIVPSSVLTWIALKVALSEARPATWSFRWKQPQTALRSSLAFEDLGVDVLSLILADLHPGTRLMVCGLSRKLRTVLSPTLFRTVRWAPLRRGFPPEILWPHIQVLILAGDMNLLQTEQGTIQVTDLDYAAIAAAAKDAISRLPSLRSFELTDTLAGGLWPELFEALTLSPTLTGLHLKANWYSPRRRATFGTHSTQSTLQTVVYPLSSFRPMVRRQPIMLDVEGTNLHFVLEGCRATLENATIPGELLLRAMDYSQPWKALQKLAVDGFWPHDLEDREMVSYNTPPPQDMRSQLVRVLEALPNLRVAAFKIWASNGDRGDQAILVGPNHSPPRSPDLFLRHLELFQFSSLQDNDRILEFLPRRLQTLSLPRFISTNDNEIRQPILPASALLQLLERVDFPDLEVLEVNYLVHELAEVDDQDTLLSLLPNKFPRLRHLAISRFWDHDESDLDEHWDPVPVYRKLLSRLPNLRFFRFNADVPERSGQIPFMDYSPPFVAHVERLRVLGEGIVRDCPWLSEISLYRQFRADPRLHWECWKVVPPTGLGGDVCLLGTRKYM</sequence>
<feature type="signal peptide" evidence="1">
    <location>
        <begin position="1"/>
        <end position="23"/>
    </location>
</feature>
<protein>
    <recommendedName>
        <fullName evidence="4">F-box domain-containing protein</fullName>
    </recommendedName>
</protein>
<name>A0ABQ0LUF2_MYCCL</name>
<dbReference type="InterPro" id="IPR032675">
    <property type="entry name" value="LRR_dom_sf"/>
</dbReference>
<keyword evidence="3" id="KW-1185">Reference proteome</keyword>
<evidence type="ECO:0000313" key="2">
    <source>
        <dbReference type="EMBL" id="GAT54668.1"/>
    </source>
</evidence>
<dbReference type="Gene3D" id="3.80.10.10">
    <property type="entry name" value="Ribonuclease Inhibitor"/>
    <property type="match status" value="1"/>
</dbReference>
<reference evidence="2" key="1">
    <citation type="submission" date="2014-09" db="EMBL/GenBank/DDBJ databases">
        <title>Genome sequence of the luminous mushroom Mycena chlorophos for searching fungal bioluminescence genes.</title>
        <authorList>
            <person name="Tanaka Y."/>
            <person name="Kasuga D."/>
            <person name="Oba Y."/>
            <person name="Hase S."/>
            <person name="Sato K."/>
            <person name="Oba Y."/>
            <person name="Sakakibara Y."/>
        </authorList>
    </citation>
    <scope>NUCLEOTIDE SEQUENCE</scope>
</reference>
<evidence type="ECO:0000313" key="3">
    <source>
        <dbReference type="Proteomes" id="UP000815677"/>
    </source>
</evidence>
<dbReference type="EMBL" id="DF848739">
    <property type="protein sequence ID" value="GAT54668.1"/>
    <property type="molecule type" value="Genomic_DNA"/>
</dbReference>
<feature type="chain" id="PRO_5045794600" description="F-box domain-containing protein" evidence="1">
    <location>
        <begin position="24"/>
        <end position="560"/>
    </location>
</feature>
<evidence type="ECO:0000256" key="1">
    <source>
        <dbReference type="SAM" id="SignalP"/>
    </source>
</evidence>
<organism evidence="2 3">
    <name type="scientific">Mycena chlorophos</name>
    <name type="common">Agaric fungus</name>
    <name type="synonym">Agaricus chlorophos</name>
    <dbReference type="NCBI Taxonomy" id="658473"/>
    <lineage>
        <taxon>Eukaryota</taxon>
        <taxon>Fungi</taxon>
        <taxon>Dikarya</taxon>
        <taxon>Basidiomycota</taxon>
        <taxon>Agaricomycotina</taxon>
        <taxon>Agaricomycetes</taxon>
        <taxon>Agaricomycetidae</taxon>
        <taxon>Agaricales</taxon>
        <taxon>Marasmiineae</taxon>
        <taxon>Mycenaceae</taxon>
        <taxon>Mycena</taxon>
    </lineage>
</organism>
<proteinExistence type="predicted"/>
<dbReference type="Proteomes" id="UP000815677">
    <property type="component" value="Unassembled WGS sequence"/>
</dbReference>
<accession>A0ABQ0LUF2</accession>
<evidence type="ECO:0008006" key="4">
    <source>
        <dbReference type="Google" id="ProtNLM"/>
    </source>
</evidence>
<keyword evidence="1" id="KW-0732">Signal</keyword>
<gene>
    <name evidence="2" type="ORF">MCHLO_11504</name>
</gene>